<dbReference type="InterPro" id="IPR029753">
    <property type="entry name" value="D-isomer_DH_CS"/>
</dbReference>
<dbReference type="Pfam" id="PF00389">
    <property type="entry name" value="2-Hacid_dh"/>
    <property type="match status" value="1"/>
</dbReference>
<dbReference type="SUPFAM" id="SSF55021">
    <property type="entry name" value="ACT-like"/>
    <property type="match status" value="1"/>
</dbReference>
<dbReference type="SUPFAM" id="SSF52283">
    <property type="entry name" value="Formate/glycerate dehydrogenase catalytic domain-like"/>
    <property type="match status" value="1"/>
</dbReference>
<evidence type="ECO:0000256" key="2">
    <source>
        <dbReference type="ARBA" id="ARBA00005216"/>
    </source>
</evidence>
<dbReference type="PANTHER" id="PTHR10996:SF282">
    <property type="entry name" value="D-3-PHOSPHOGLYCERATE DEHYDROGENASE 1-RELATED"/>
    <property type="match status" value="1"/>
</dbReference>
<keyword evidence="14" id="KW-1185">Reference proteome</keyword>
<dbReference type="Gene3D" id="3.40.50.720">
    <property type="entry name" value="NAD(P)-binding Rossmann-like Domain"/>
    <property type="match status" value="2"/>
</dbReference>
<comment type="catalytic activity">
    <reaction evidence="9">
        <text>(R)-2-hydroxyglutarate + NAD(+) = 2-oxoglutarate + NADH + H(+)</text>
        <dbReference type="Rhea" id="RHEA:49612"/>
        <dbReference type="ChEBI" id="CHEBI:15378"/>
        <dbReference type="ChEBI" id="CHEBI:15801"/>
        <dbReference type="ChEBI" id="CHEBI:16810"/>
        <dbReference type="ChEBI" id="CHEBI:57540"/>
        <dbReference type="ChEBI" id="CHEBI:57945"/>
        <dbReference type="EC" id="1.1.1.399"/>
    </reaction>
</comment>
<dbReference type="EC" id="1.1.1.399" evidence="4"/>
<evidence type="ECO:0000256" key="8">
    <source>
        <dbReference type="ARBA" id="ARBA00030455"/>
    </source>
</evidence>
<dbReference type="InterPro" id="IPR006139">
    <property type="entry name" value="D-isomer_2_OHA_DH_cat_dom"/>
</dbReference>
<dbReference type="InterPro" id="IPR054480">
    <property type="entry name" value="AHAS_small-like_ACT"/>
</dbReference>
<dbReference type="PANTHER" id="PTHR10996">
    <property type="entry name" value="2-HYDROXYACID DEHYDROGENASE-RELATED"/>
    <property type="match status" value="1"/>
</dbReference>
<evidence type="ECO:0000313" key="14">
    <source>
        <dbReference type="Proteomes" id="UP001227317"/>
    </source>
</evidence>
<accession>A0ABU0WK42</accession>
<dbReference type="Gene3D" id="3.30.70.260">
    <property type="match status" value="1"/>
</dbReference>
<evidence type="ECO:0000313" key="13">
    <source>
        <dbReference type="EMBL" id="MDQ2104393.1"/>
    </source>
</evidence>
<keyword evidence="7 11" id="KW-0560">Oxidoreductase</keyword>
<evidence type="ECO:0000256" key="1">
    <source>
        <dbReference type="ARBA" id="ARBA00003800"/>
    </source>
</evidence>
<dbReference type="CDD" id="cd12176">
    <property type="entry name" value="PGDH_3"/>
    <property type="match status" value="1"/>
</dbReference>
<dbReference type="InterPro" id="IPR036291">
    <property type="entry name" value="NAD(P)-bd_dom_sf"/>
</dbReference>
<reference evidence="13 14" key="1">
    <citation type="submission" date="2023-06" db="EMBL/GenBank/DDBJ databases">
        <title>Azospirillum isscasensis sp.nov, a bacterium isolated from rhizosphere soil of rice.</title>
        <authorList>
            <person name="Wang H."/>
        </authorList>
    </citation>
    <scope>NUCLEOTIDE SEQUENCE [LARGE SCALE GENOMIC DNA]</scope>
    <source>
        <strain evidence="13 14">C340-1</strain>
    </source>
</reference>
<dbReference type="GO" id="GO:0004617">
    <property type="term" value="F:phosphoglycerate dehydrogenase activity"/>
    <property type="evidence" value="ECO:0007669"/>
    <property type="project" value="UniProtKB-EC"/>
</dbReference>
<evidence type="ECO:0000256" key="5">
    <source>
        <dbReference type="ARBA" id="ARBA00013143"/>
    </source>
</evidence>
<dbReference type="EC" id="1.1.1.95" evidence="5"/>
<dbReference type="EMBL" id="JAUJFI010000084">
    <property type="protein sequence ID" value="MDQ2104393.1"/>
    <property type="molecule type" value="Genomic_DNA"/>
</dbReference>
<comment type="caution">
    <text evidence="13">The sequence shown here is derived from an EMBL/GenBank/DDBJ whole genome shotgun (WGS) entry which is preliminary data.</text>
</comment>
<dbReference type="PROSITE" id="PS00065">
    <property type="entry name" value="D_2_HYDROXYACID_DH_1"/>
    <property type="match status" value="1"/>
</dbReference>
<evidence type="ECO:0000256" key="6">
    <source>
        <dbReference type="ARBA" id="ARBA00021582"/>
    </source>
</evidence>
<dbReference type="RefSeq" id="WP_306708131.1">
    <property type="nucleotide sequence ID" value="NZ_JAUJFI010000084.1"/>
</dbReference>
<comment type="catalytic activity">
    <reaction evidence="10">
        <text>(2R)-3-phosphoglycerate + NAD(+) = 3-phosphooxypyruvate + NADH + H(+)</text>
        <dbReference type="Rhea" id="RHEA:12641"/>
        <dbReference type="ChEBI" id="CHEBI:15378"/>
        <dbReference type="ChEBI" id="CHEBI:18110"/>
        <dbReference type="ChEBI" id="CHEBI:57540"/>
        <dbReference type="ChEBI" id="CHEBI:57945"/>
        <dbReference type="ChEBI" id="CHEBI:58272"/>
        <dbReference type="EC" id="1.1.1.95"/>
    </reaction>
</comment>
<comment type="function">
    <text evidence="1">Catalyzes the reversible oxidation of 3-phospho-D-glycerate to 3-phosphonooxypyruvate, the first step of the phosphorylated L-serine biosynthesis pathway. Also catalyzes the reversible oxidation of 2-hydroxyglutarate to 2-oxoglutarate.</text>
</comment>
<evidence type="ECO:0000256" key="7">
    <source>
        <dbReference type="ARBA" id="ARBA00023002"/>
    </source>
</evidence>
<feature type="domain" description="ACT" evidence="12">
    <location>
        <begin position="343"/>
        <end position="414"/>
    </location>
</feature>
<comment type="pathway">
    <text evidence="2">Amino-acid biosynthesis; L-serine biosynthesis; L-serine from 3-phospho-D-glycerate: step 1/3.</text>
</comment>
<evidence type="ECO:0000256" key="4">
    <source>
        <dbReference type="ARBA" id="ARBA00013001"/>
    </source>
</evidence>
<gene>
    <name evidence="13" type="primary">serA</name>
    <name evidence="13" type="ORF">QSG27_16960</name>
</gene>
<dbReference type="PROSITE" id="PS51671">
    <property type="entry name" value="ACT"/>
    <property type="match status" value="1"/>
</dbReference>
<sequence length="420" mass="45234">MPAVTKLSLSKDKINILLLEGVHDNAIGELAHGGYATVERLPHALDESELLERIGSVHILGIRSRTHLTARVLEAATRLFSVGCFCIGTNQVDLKAARRLGVPVFNAPYSNTRSVAELVIGEIIMLMRGIFSKSNLVHGGGWMKSAKDSYEIRGKTLGIVGYGHIGTQVSILAESMGMKVRYYDVVNKLALGNAQPCHSLEELLAVSDVVTLHVPDTPQTRDMIGEAQIRAMKKGAHLINAARGKVVVIEALAAALKDKHLLGAAIDVFPKEPGGDQEVFESALRGLDNVILTPHIGGSTMEAQANIGTEVAQKLIEYSDNGSTMGAVNFPQVGLPVHAGCTRFLHVHENRPGVLRKINEVFSGRNLNIAAQYLQTDPELGYVVVDVDGDVDENEVTSDLRGIEGTLKTRFLYPGKLGGC</sequence>
<dbReference type="InterPro" id="IPR050223">
    <property type="entry name" value="D-isomer_2-hydroxyacid_DH"/>
</dbReference>
<evidence type="ECO:0000256" key="9">
    <source>
        <dbReference type="ARBA" id="ARBA00048126"/>
    </source>
</evidence>
<dbReference type="PROSITE" id="PS00670">
    <property type="entry name" value="D_2_HYDROXYACID_DH_2"/>
    <property type="match status" value="1"/>
</dbReference>
<comment type="similarity">
    <text evidence="3 11">Belongs to the D-isomer specific 2-hydroxyacid dehydrogenase family.</text>
</comment>
<dbReference type="InterPro" id="IPR002912">
    <property type="entry name" value="ACT_dom"/>
</dbReference>
<proteinExistence type="inferred from homology"/>
<evidence type="ECO:0000259" key="12">
    <source>
        <dbReference type="PROSITE" id="PS51671"/>
    </source>
</evidence>
<dbReference type="Pfam" id="PF22629">
    <property type="entry name" value="ACT_AHAS_ss"/>
    <property type="match status" value="1"/>
</dbReference>
<dbReference type="InterPro" id="IPR029752">
    <property type="entry name" value="D-isomer_DH_CS1"/>
</dbReference>
<organism evidence="13 14">
    <name type="scientific">Azospirillum isscasi</name>
    <dbReference type="NCBI Taxonomy" id="3053926"/>
    <lineage>
        <taxon>Bacteria</taxon>
        <taxon>Pseudomonadati</taxon>
        <taxon>Pseudomonadota</taxon>
        <taxon>Alphaproteobacteria</taxon>
        <taxon>Rhodospirillales</taxon>
        <taxon>Azospirillaceae</taxon>
        <taxon>Azospirillum</taxon>
    </lineage>
</organism>
<dbReference type="SUPFAM" id="SSF51735">
    <property type="entry name" value="NAD(P)-binding Rossmann-fold domains"/>
    <property type="match status" value="1"/>
</dbReference>
<name>A0ABU0WK42_9PROT</name>
<dbReference type="InterPro" id="IPR045865">
    <property type="entry name" value="ACT-like_dom_sf"/>
</dbReference>
<evidence type="ECO:0000256" key="10">
    <source>
        <dbReference type="ARBA" id="ARBA00048731"/>
    </source>
</evidence>
<protein>
    <recommendedName>
        <fullName evidence="6">D-3-phosphoglycerate dehydrogenase</fullName>
        <ecNumber evidence="4">1.1.1.399</ecNumber>
        <ecNumber evidence="5">1.1.1.95</ecNumber>
    </recommendedName>
    <alternativeName>
        <fullName evidence="8">2-oxoglutarate reductase</fullName>
    </alternativeName>
</protein>
<dbReference type="Proteomes" id="UP001227317">
    <property type="component" value="Unassembled WGS sequence"/>
</dbReference>
<evidence type="ECO:0000256" key="3">
    <source>
        <dbReference type="ARBA" id="ARBA00005854"/>
    </source>
</evidence>
<dbReference type="NCBIfam" id="NF008759">
    <property type="entry name" value="PRK11790.1"/>
    <property type="match status" value="1"/>
</dbReference>
<evidence type="ECO:0000256" key="11">
    <source>
        <dbReference type="RuleBase" id="RU003719"/>
    </source>
</evidence>
<dbReference type="InterPro" id="IPR006140">
    <property type="entry name" value="D-isomer_DH_NAD-bd"/>
</dbReference>
<dbReference type="Pfam" id="PF02826">
    <property type="entry name" value="2-Hacid_dh_C"/>
    <property type="match status" value="1"/>
</dbReference>